<dbReference type="Proteomes" id="UP000650005">
    <property type="component" value="Unassembled WGS sequence"/>
</dbReference>
<name>A0ABS1FMX7_9CORY</name>
<dbReference type="EMBL" id="JAENIP010000014">
    <property type="protein sequence ID" value="MBK1844780.1"/>
    <property type="molecule type" value="Genomic_DNA"/>
</dbReference>
<accession>A0ABS1FMX7</accession>
<dbReference type="RefSeq" id="WP_200260102.1">
    <property type="nucleotide sequence ID" value="NZ_JAENIP020000003.1"/>
</dbReference>
<evidence type="ECO:0000313" key="1">
    <source>
        <dbReference type="EMBL" id="MBK1844780.1"/>
    </source>
</evidence>
<sequence>MRVVSYGYLRPDEDCVLISGWDFSVDGKHVADPDSPPGWDYEIPVSCRVSLNIDMAELLTGSRLAESLADAEKRGVRVSAVLRWESSRTGQRGASARQIVRNGENSLFLEVPGNLLGGHFAVTPVVVLEENPHPLPQSISPVRPGSILWEGTKRLLPLEGVGAQFPTAAVDFRKAGFESAGALWFIDLHEDLDVPSQAGARIFLNTANKRILRMLEDPECTESKQLRVIMECEVLTHLLIHAAQRLDSGTAHEDPDPESFRETLHQLLNSFFPSERPEQLREDIGRIAAVAQDRVLHQGRKK</sequence>
<evidence type="ECO:0000313" key="2">
    <source>
        <dbReference type="Proteomes" id="UP000650005"/>
    </source>
</evidence>
<protein>
    <submittedName>
        <fullName evidence="1">Uncharacterized protein</fullName>
    </submittedName>
</protein>
<organism evidence="1 2">
    <name type="scientific">Corynebacterium antarcticum</name>
    <dbReference type="NCBI Taxonomy" id="2800405"/>
    <lineage>
        <taxon>Bacteria</taxon>
        <taxon>Bacillati</taxon>
        <taxon>Actinomycetota</taxon>
        <taxon>Actinomycetes</taxon>
        <taxon>Mycobacteriales</taxon>
        <taxon>Corynebacteriaceae</taxon>
        <taxon>Corynebacterium</taxon>
    </lineage>
</organism>
<keyword evidence="2" id="KW-1185">Reference proteome</keyword>
<gene>
    <name evidence="1" type="ORF">JIM95_09365</name>
</gene>
<reference evidence="1" key="1">
    <citation type="submission" date="2021-01" db="EMBL/GenBank/DDBJ databases">
        <title>Characterization of Corynebacterium spp. from penguins.</title>
        <authorList>
            <person name="Svec P."/>
        </authorList>
    </citation>
    <scope>NUCLEOTIDE SEQUENCE</scope>
    <source>
        <strain evidence="1">CCM 8835</strain>
    </source>
</reference>
<comment type="caution">
    <text evidence="1">The sequence shown here is derived from an EMBL/GenBank/DDBJ whole genome shotgun (WGS) entry which is preliminary data.</text>
</comment>
<proteinExistence type="predicted"/>